<evidence type="ECO:0008006" key="3">
    <source>
        <dbReference type="Google" id="ProtNLM"/>
    </source>
</evidence>
<evidence type="ECO:0000313" key="1">
    <source>
        <dbReference type="EMBL" id="KZW01449.1"/>
    </source>
</evidence>
<dbReference type="AlphaFoldDB" id="A0A165NZZ6"/>
<dbReference type="InterPro" id="IPR032675">
    <property type="entry name" value="LRR_dom_sf"/>
</dbReference>
<name>A0A165NZZ6_EXIGL</name>
<protein>
    <recommendedName>
        <fullName evidence="3">F-box domain-containing protein</fullName>
    </recommendedName>
</protein>
<evidence type="ECO:0000313" key="2">
    <source>
        <dbReference type="Proteomes" id="UP000077266"/>
    </source>
</evidence>
<accession>A0A165NZZ6</accession>
<keyword evidence="2" id="KW-1185">Reference proteome</keyword>
<reference evidence="1 2" key="1">
    <citation type="journal article" date="2016" name="Mol. Biol. Evol.">
        <title>Comparative Genomics of Early-Diverging Mushroom-Forming Fungi Provides Insights into the Origins of Lignocellulose Decay Capabilities.</title>
        <authorList>
            <person name="Nagy L.G."/>
            <person name="Riley R."/>
            <person name="Tritt A."/>
            <person name="Adam C."/>
            <person name="Daum C."/>
            <person name="Floudas D."/>
            <person name="Sun H."/>
            <person name="Yadav J.S."/>
            <person name="Pangilinan J."/>
            <person name="Larsson K.H."/>
            <person name="Matsuura K."/>
            <person name="Barry K."/>
            <person name="Labutti K."/>
            <person name="Kuo R."/>
            <person name="Ohm R.A."/>
            <person name="Bhattacharya S.S."/>
            <person name="Shirouzu T."/>
            <person name="Yoshinaga Y."/>
            <person name="Martin F.M."/>
            <person name="Grigoriev I.V."/>
            <person name="Hibbett D.S."/>
        </authorList>
    </citation>
    <scope>NUCLEOTIDE SEQUENCE [LARGE SCALE GENOMIC DNA]</scope>
    <source>
        <strain evidence="1 2">HHB12029</strain>
    </source>
</reference>
<sequence>MLPTLNNDVLVTIYALCDNASRLELSSVSRGIRAATLPFVYRSIKLTERNEGLLEMLAVGSPLATFVRTLRVTSTLPAIRDAQGQDITAASTAAALATMPYLQELVFEWDDMLNVDEVVHAVVALSQLRTLRIHKTSSDTLEALLLGLRPLEHLQITVQRYFMEAEYSGWVTTALADLLRRSAATLHRVSLTKATWNAVGNILSASDPCTWPRVETLSVIGAAHASFVAHAFPNVRIVTATFEAVMAIRGLDVWPNLEVLAMVLLDDRAVASPEQQPNDSDRPRTLPRHVNLDLSDPAVVVSVGSYLGRLLESFGGHKVTTLRISKADASETRFIFGDLSEHCPRLQCLAVDFVAEEARETLGVLDVISESEFSGLQHLRFFSIWWRRCSWRWSIDSRETFEKFGNGVRDVGQVLKALRVVQFCEDRTIGSWQRDSGASCDAWTFHQGASLIPMHGIMALAAMVDAVDERKGEEASSTSSCSPS</sequence>
<dbReference type="InParanoid" id="A0A165NZZ6"/>
<dbReference type="EMBL" id="KV425893">
    <property type="protein sequence ID" value="KZW01449.1"/>
    <property type="molecule type" value="Genomic_DNA"/>
</dbReference>
<dbReference type="Gene3D" id="3.80.10.10">
    <property type="entry name" value="Ribonuclease Inhibitor"/>
    <property type="match status" value="1"/>
</dbReference>
<dbReference type="Proteomes" id="UP000077266">
    <property type="component" value="Unassembled WGS sequence"/>
</dbReference>
<organism evidence="1 2">
    <name type="scientific">Exidia glandulosa HHB12029</name>
    <dbReference type="NCBI Taxonomy" id="1314781"/>
    <lineage>
        <taxon>Eukaryota</taxon>
        <taxon>Fungi</taxon>
        <taxon>Dikarya</taxon>
        <taxon>Basidiomycota</taxon>
        <taxon>Agaricomycotina</taxon>
        <taxon>Agaricomycetes</taxon>
        <taxon>Auriculariales</taxon>
        <taxon>Exidiaceae</taxon>
        <taxon>Exidia</taxon>
    </lineage>
</organism>
<proteinExistence type="predicted"/>
<gene>
    <name evidence="1" type="ORF">EXIGLDRAFT_829929</name>
</gene>